<accession>A0ABV0H167</accession>
<sequence>MRYQLLSLLVFVFWLLPWHAARRVARLVASGARAKTNRSYWDHPVGNRQP</sequence>
<comment type="caution">
    <text evidence="1">The sequence shown here is derived from an EMBL/GenBank/DDBJ whole genome shotgun (WGS) entry which is preliminary data.</text>
</comment>
<proteinExistence type="predicted"/>
<evidence type="ECO:0000313" key="2">
    <source>
        <dbReference type="Proteomes" id="UP001438292"/>
    </source>
</evidence>
<protein>
    <recommendedName>
        <fullName evidence="3">Cellulose biosynthesis protein BcsF</fullName>
    </recommendedName>
</protein>
<name>A0ABV0H167_9NEIS</name>
<evidence type="ECO:0000313" key="1">
    <source>
        <dbReference type="EMBL" id="MEO3953036.1"/>
    </source>
</evidence>
<evidence type="ECO:0008006" key="3">
    <source>
        <dbReference type="Google" id="ProtNLM"/>
    </source>
</evidence>
<dbReference type="EMBL" id="JBDQQU010000001">
    <property type="protein sequence ID" value="MEO3953036.1"/>
    <property type="molecule type" value="Genomic_DNA"/>
</dbReference>
<keyword evidence="2" id="KW-1185">Reference proteome</keyword>
<reference evidence="1 2" key="1">
    <citation type="submission" date="2024-05" db="EMBL/GenBank/DDBJ databases">
        <authorList>
            <person name="De Oliveira J.P."/>
            <person name="Noriler S.A."/>
            <person name="De Oliveira A.G."/>
            <person name="Sipoli D.S."/>
        </authorList>
    </citation>
    <scope>NUCLEOTIDE SEQUENCE [LARGE SCALE GENOMIC DNA]</scope>
    <source>
        <strain evidence="1 2">LABIM186</strain>
    </source>
</reference>
<gene>
    <name evidence="1" type="ORF">ABH309_01095</name>
</gene>
<organism evidence="1 2">
    <name type="scientific">Chromobacterium piscinae</name>
    <dbReference type="NCBI Taxonomy" id="686831"/>
    <lineage>
        <taxon>Bacteria</taxon>
        <taxon>Pseudomonadati</taxon>
        <taxon>Pseudomonadota</taxon>
        <taxon>Betaproteobacteria</taxon>
        <taxon>Neisseriales</taxon>
        <taxon>Chromobacteriaceae</taxon>
        <taxon>Chromobacterium</taxon>
    </lineage>
</organism>
<dbReference type="Proteomes" id="UP001438292">
    <property type="component" value="Unassembled WGS sequence"/>
</dbReference>
<dbReference type="RefSeq" id="WP_347780741.1">
    <property type="nucleotide sequence ID" value="NZ_JBDQQU010000001.1"/>
</dbReference>